<keyword evidence="1" id="KW-0812">Transmembrane</keyword>
<accession>A0ABR1LW48</accession>
<feature type="transmembrane region" description="Helical" evidence="1">
    <location>
        <begin position="57"/>
        <end position="76"/>
    </location>
</feature>
<organism evidence="2 3">
    <name type="scientific">Phyllosticta citribraziliensis</name>
    <dbReference type="NCBI Taxonomy" id="989973"/>
    <lineage>
        <taxon>Eukaryota</taxon>
        <taxon>Fungi</taxon>
        <taxon>Dikarya</taxon>
        <taxon>Ascomycota</taxon>
        <taxon>Pezizomycotina</taxon>
        <taxon>Dothideomycetes</taxon>
        <taxon>Dothideomycetes incertae sedis</taxon>
        <taxon>Botryosphaeriales</taxon>
        <taxon>Phyllostictaceae</taxon>
        <taxon>Phyllosticta</taxon>
    </lineage>
</organism>
<dbReference type="GeneID" id="92027958"/>
<protein>
    <submittedName>
        <fullName evidence="2">Uncharacterized protein</fullName>
    </submittedName>
</protein>
<proteinExistence type="predicted"/>
<dbReference type="EMBL" id="JBBPEH010000004">
    <property type="protein sequence ID" value="KAK7539427.1"/>
    <property type="molecule type" value="Genomic_DNA"/>
</dbReference>
<evidence type="ECO:0000256" key="1">
    <source>
        <dbReference type="SAM" id="Phobius"/>
    </source>
</evidence>
<dbReference type="RefSeq" id="XP_066656698.1">
    <property type="nucleotide sequence ID" value="XM_066795052.1"/>
</dbReference>
<dbReference type="Proteomes" id="UP001360953">
    <property type="component" value="Unassembled WGS sequence"/>
</dbReference>
<keyword evidence="1" id="KW-1133">Transmembrane helix</keyword>
<reference evidence="2 3" key="1">
    <citation type="submission" date="2024-04" db="EMBL/GenBank/DDBJ databases">
        <title>Phyllosticta paracitricarpa is synonymous to the EU quarantine fungus P. citricarpa based on phylogenomic analyses.</title>
        <authorList>
            <consortium name="Lawrence Berkeley National Laboratory"/>
            <person name="Van ingen-buijs V.A."/>
            <person name="Van westerhoven A.C."/>
            <person name="Haridas S."/>
            <person name="Skiadas P."/>
            <person name="Martin F."/>
            <person name="Groenewald J.Z."/>
            <person name="Crous P.W."/>
            <person name="Seidl M.F."/>
        </authorList>
    </citation>
    <scope>NUCLEOTIDE SEQUENCE [LARGE SCALE GENOMIC DNA]</scope>
    <source>
        <strain evidence="2 3">CPC 17464</strain>
    </source>
</reference>
<feature type="transmembrane region" description="Helical" evidence="1">
    <location>
        <begin position="16"/>
        <end position="36"/>
    </location>
</feature>
<gene>
    <name evidence="2" type="ORF">J3D65DRAFT_279737</name>
</gene>
<keyword evidence="3" id="KW-1185">Reference proteome</keyword>
<comment type="caution">
    <text evidence="2">The sequence shown here is derived from an EMBL/GenBank/DDBJ whole genome shotgun (WGS) entry which is preliminary data.</text>
</comment>
<name>A0ABR1LW48_9PEZI</name>
<sequence length="99" mass="11169">MTFAPFPLAHQPTYPLLPAVAAFVYLLWRVALLRLLPSLFTSGLDSRRFSYPATTRLFCLGFVAVPFSSLLFWLRLRASSCHRLLVLFALIAPLSDVEL</sequence>
<evidence type="ECO:0000313" key="3">
    <source>
        <dbReference type="Proteomes" id="UP001360953"/>
    </source>
</evidence>
<evidence type="ECO:0000313" key="2">
    <source>
        <dbReference type="EMBL" id="KAK7539427.1"/>
    </source>
</evidence>
<keyword evidence="1" id="KW-0472">Membrane</keyword>